<reference evidence="5 6" key="1">
    <citation type="submission" date="2013-02" db="EMBL/GenBank/DDBJ databases">
        <title>The Genome Sequence of Enterococcus asini ATCC_700915.</title>
        <authorList>
            <consortium name="The Broad Institute Genome Sequencing Platform"/>
            <consortium name="The Broad Institute Genome Sequencing Center for Infectious Disease"/>
            <person name="Earl A.M."/>
            <person name="Gilmore M.S."/>
            <person name="Lebreton F."/>
            <person name="Walker B."/>
            <person name="Young S.K."/>
            <person name="Zeng Q."/>
            <person name="Gargeya S."/>
            <person name="Fitzgerald M."/>
            <person name="Haas B."/>
            <person name="Abouelleil A."/>
            <person name="Alvarado L."/>
            <person name="Arachchi H.M."/>
            <person name="Berlin A.M."/>
            <person name="Chapman S.B."/>
            <person name="Dewar J."/>
            <person name="Goldberg J."/>
            <person name="Griggs A."/>
            <person name="Gujja S."/>
            <person name="Hansen M."/>
            <person name="Howarth C."/>
            <person name="Imamovic A."/>
            <person name="Larimer J."/>
            <person name="McCowan C."/>
            <person name="Murphy C."/>
            <person name="Neiman D."/>
            <person name="Pearson M."/>
            <person name="Priest M."/>
            <person name="Roberts A."/>
            <person name="Saif S."/>
            <person name="Shea T."/>
            <person name="Sisk P."/>
            <person name="Sykes S."/>
            <person name="Wortman J."/>
            <person name="Nusbaum C."/>
            <person name="Birren B."/>
        </authorList>
    </citation>
    <scope>NUCLEOTIDE SEQUENCE [LARGE SCALE GENOMIC DNA]</scope>
    <source>
        <strain evidence="5 6">ATCC 700915</strain>
    </source>
</reference>
<comment type="caution">
    <text evidence="5">The sequence shown here is derived from an EMBL/GenBank/DDBJ whole genome shotgun (WGS) entry which is preliminary data.</text>
</comment>
<keyword evidence="2" id="KW-0805">Transcription regulation</keyword>
<dbReference type="InterPro" id="IPR036634">
    <property type="entry name" value="PRD_sf"/>
</dbReference>
<dbReference type="RefSeq" id="WP_010752843.1">
    <property type="nucleotide sequence ID" value="NZ_ASVU01000001.1"/>
</dbReference>
<evidence type="ECO:0000259" key="4">
    <source>
        <dbReference type="PROSITE" id="PS51372"/>
    </source>
</evidence>
<name>R2Q1N4_9ENTE</name>
<keyword evidence="3" id="KW-0804">Transcription</keyword>
<dbReference type="PATRIC" id="fig|1158606.3.peg.157"/>
<gene>
    <name evidence="5" type="ORF">UAS_00167</name>
</gene>
<dbReference type="PANTHER" id="PTHR30185">
    <property type="entry name" value="CRYPTIC BETA-GLUCOSIDE BGL OPERON ANTITERMINATOR"/>
    <property type="match status" value="1"/>
</dbReference>
<dbReference type="InterPro" id="IPR050661">
    <property type="entry name" value="BglG_antiterminators"/>
</dbReference>
<protein>
    <recommendedName>
        <fullName evidence="4">PRD domain-containing protein</fullName>
    </recommendedName>
</protein>
<keyword evidence="1" id="KW-0677">Repeat</keyword>
<keyword evidence="6" id="KW-1185">Reference proteome</keyword>
<dbReference type="Proteomes" id="UP000013777">
    <property type="component" value="Unassembled WGS sequence"/>
</dbReference>
<dbReference type="Pfam" id="PF00874">
    <property type="entry name" value="PRD"/>
    <property type="match status" value="1"/>
</dbReference>
<dbReference type="HOGENOM" id="CLU_013442_3_1_9"/>
<dbReference type="eggNOG" id="COG3711">
    <property type="taxonomic scope" value="Bacteria"/>
</dbReference>
<evidence type="ECO:0000313" key="6">
    <source>
        <dbReference type="Proteomes" id="UP000013777"/>
    </source>
</evidence>
<dbReference type="Gene3D" id="1.10.1790.10">
    <property type="entry name" value="PRD domain"/>
    <property type="match status" value="1"/>
</dbReference>
<dbReference type="STRING" id="57732.RU94_GL001613"/>
<dbReference type="SUPFAM" id="SSF63520">
    <property type="entry name" value="PTS-regulatory domain, PRD"/>
    <property type="match status" value="1"/>
</dbReference>
<dbReference type="OrthoDB" id="3239954at2"/>
<dbReference type="EMBL" id="AJAP01000004">
    <property type="protein sequence ID" value="EOH90442.1"/>
    <property type="molecule type" value="Genomic_DNA"/>
</dbReference>
<sequence>MKKEELQEKSILKYLIKKSPTTVRKIAEITELSEKTVRGRLDKIDTFLKQNKIGEIRKEPGKGISIIVFEDSKNELDNFLYTNETLITENERVTEKILIYLLTLPKDSFVTQGWLSKKLFLSIPTLRNELSEVKRWCVSHNIELEIVQRKGMRMNGSEYAKRIGIIDLVLANNKNVGKSLLVLCPGLDVEKVKKIIKQVEKNWKIQFSRSSFNKIWIMICLSIYRGRNGKSDEGVPDDYKGIESYNEYNFSESIYQLLSENGYRGFQERDTRLLAMLIIGASKLTWDFELDSNVGAENNKLTDFINHLIISISDVLGVDLRDDQILANDLKEHLKSAIFRMRFGQKNANTMSKQLKSEYSDAFLSVWSTSQLFEQYFDIQITEDEISFIVLYVEAALMRRKKTVKAILCSNLGRSQSFFVAELIKKNIPAISEIEIIRENNFNRPVPDDVKVVLSNTGVPSSNVIPISPIPTRADFNLISQSIDDEAQQTTTEFYFTK</sequence>
<dbReference type="GO" id="GO:0006355">
    <property type="term" value="P:regulation of DNA-templated transcription"/>
    <property type="evidence" value="ECO:0007669"/>
    <property type="project" value="InterPro"/>
</dbReference>
<evidence type="ECO:0000256" key="2">
    <source>
        <dbReference type="ARBA" id="ARBA00023015"/>
    </source>
</evidence>
<organism evidence="5 6">
    <name type="scientific">Enterococcus asini ATCC 700915</name>
    <dbReference type="NCBI Taxonomy" id="1158606"/>
    <lineage>
        <taxon>Bacteria</taxon>
        <taxon>Bacillati</taxon>
        <taxon>Bacillota</taxon>
        <taxon>Bacilli</taxon>
        <taxon>Lactobacillales</taxon>
        <taxon>Enterococcaceae</taxon>
        <taxon>Enterococcus</taxon>
    </lineage>
</organism>
<dbReference type="InterPro" id="IPR011608">
    <property type="entry name" value="PRD"/>
</dbReference>
<evidence type="ECO:0000313" key="5">
    <source>
        <dbReference type="EMBL" id="EOH90442.1"/>
    </source>
</evidence>
<proteinExistence type="predicted"/>
<accession>R2Q1N4</accession>
<feature type="domain" description="PRD" evidence="4">
    <location>
        <begin position="296"/>
        <end position="403"/>
    </location>
</feature>
<evidence type="ECO:0000256" key="3">
    <source>
        <dbReference type="ARBA" id="ARBA00023163"/>
    </source>
</evidence>
<dbReference type="PANTHER" id="PTHR30185:SF18">
    <property type="entry name" value="TRANSCRIPTIONAL REGULATOR MTLR"/>
    <property type="match status" value="1"/>
</dbReference>
<dbReference type="AlphaFoldDB" id="R2Q1N4"/>
<dbReference type="GeneID" id="78364160"/>
<dbReference type="PROSITE" id="PS51372">
    <property type="entry name" value="PRD_2"/>
    <property type="match status" value="1"/>
</dbReference>
<evidence type="ECO:0000256" key="1">
    <source>
        <dbReference type="ARBA" id="ARBA00022737"/>
    </source>
</evidence>